<dbReference type="InterPro" id="IPR036388">
    <property type="entry name" value="WH-like_DNA-bd_sf"/>
</dbReference>
<dbReference type="PANTHER" id="PTHR44688">
    <property type="entry name" value="DNA-BINDING TRANSCRIPTIONAL ACTIVATOR DEVR_DOSR"/>
    <property type="match status" value="1"/>
</dbReference>
<dbReference type="Gene3D" id="1.25.40.10">
    <property type="entry name" value="Tetratricopeptide repeat domain"/>
    <property type="match status" value="1"/>
</dbReference>
<dbReference type="PANTHER" id="PTHR44688:SF16">
    <property type="entry name" value="DNA-BINDING TRANSCRIPTIONAL ACTIVATOR DEVR_DOSR"/>
    <property type="match status" value="1"/>
</dbReference>
<evidence type="ECO:0000256" key="2">
    <source>
        <dbReference type="ARBA" id="ARBA00023125"/>
    </source>
</evidence>
<comment type="caution">
    <text evidence="5">The sequence shown here is derived from an EMBL/GenBank/DDBJ whole genome shotgun (WGS) entry which is preliminary data.</text>
</comment>
<dbReference type="Pfam" id="PF00196">
    <property type="entry name" value="GerE"/>
    <property type="match status" value="1"/>
</dbReference>
<dbReference type="RefSeq" id="WP_186867032.1">
    <property type="nucleotide sequence ID" value="NZ_JACOPH010000006.1"/>
</dbReference>
<evidence type="ECO:0000259" key="4">
    <source>
        <dbReference type="PROSITE" id="PS50043"/>
    </source>
</evidence>
<reference evidence="5" key="1">
    <citation type="submission" date="2020-08" db="EMBL/GenBank/DDBJ databases">
        <title>Genome public.</title>
        <authorList>
            <person name="Liu C."/>
            <person name="Sun Q."/>
        </authorList>
    </citation>
    <scope>NUCLEOTIDE SEQUENCE</scope>
    <source>
        <strain evidence="5">BX1005</strain>
    </source>
</reference>
<dbReference type="SUPFAM" id="SSF52540">
    <property type="entry name" value="P-loop containing nucleoside triphosphate hydrolases"/>
    <property type="match status" value="1"/>
</dbReference>
<dbReference type="InterPro" id="IPR000792">
    <property type="entry name" value="Tscrpt_reg_LuxR_C"/>
</dbReference>
<proteinExistence type="predicted"/>
<keyword evidence="1" id="KW-0805">Transcription regulation</keyword>
<dbReference type="EMBL" id="JACOPH010000006">
    <property type="protein sequence ID" value="MBC5714305.1"/>
    <property type="molecule type" value="Genomic_DNA"/>
</dbReference>
<accession>A0A923LNS4</accession>
<evidence type="ECO:0000256" key="3">
    <source>
        <dbReference type="ARBA" id="ARBA00023163"/>
    </source>
</evidence>
<dbReference type="PROSITE" id="PS50043">
    <property type="entry name" value="HTH_LUXR_2"/>
    <property type="match status" value="1"/>
</dbReference>
<dbReference type="Gene3D" id="1.10.10.10">
    <property type="entry name" value="Winged helix-like DNA-binding domain superfamily/Winged helix DNA-binding domain"/>
    <property type="match status" value="1"/>
</dbReference>
<dbReference type="Proteomes" id="UP000606720">
    <property type="component" value="Unassembled WGS sequence"/>
</dbReference>
<dbReference type="SUPFAM" id="SSF46894">
    <property type="entry name" value="C-terminal effector domain of the bipartite response regulators"/>
    <property type="match status" value="1"/>
</dbReference>
<keyword evidence="6" id="KW-1185">Reference proteome</keyword>
<dbReference type="GO" id="GO:0003677">
    <property type="term" value="F:DNA binding"/>
    <property type="evidence" value="ECO:0007669"/>
    <property type="project" value="UniProtKB-KW"/>
</dbReference>
<name>A0A923LNS4_9FIRM</name>
<dbReference type="InterPro" id="IPR059106">
    <property type="entry name" value="WHD_MalT"/>
</dbReference>
<dbReference type="InterPro" id="IPR016032">
    <property type="entry name" value="Sig_transdc_resp-reg_C-effctor"/>
</dbReference>
<protein>
    <submittedName>
        <fullName evidence="5">LuxR family transcriptional regulator</fullName>
    </submittedName>
</protein>
<dbReference type="GO" id="GO:0006355">
    <property type="term" value="P:regulation of DNA-templated transcription"/>
    <property type="evidence" value="ECO:0007669"/>
    <property type="project" value="InterPro"/>
</dbReference>
<evidence type="ECO:0000313" key="6">
    <source>
        <dbReference type="Proteomes" id="UP000606720"/>
    </source>
</evidence>
<dbReference type="SMART" id="SM00421">
    <property type="entry name" value="HTH_LUXR"/>
    <property type="match status" value="1"/>
</dbReference>
<dbReference type="InterPro" id="IPR027417">
    <property type="entry name" value="P-loop_NTPase"/>
</dbReference>
<keyword evidence="2" id="KW-0238">DNA-binding</keyword>
<keyword evidence="3" id="KW-0804">Transcription</keyword>
<dbReference type="Pfam" id="PF25873">
    <property type="entry name" value="WHD_MalT"/>
    <property type="match status" value="1"/>
</dbReference>
<dbReference type="InterPro" id="IPR011990">
    <property type="entry name" value="TPR-like_helical_dom_sf"/>
</dbReference>
<dbReference type="Pfam" id="PF17874">
    <property type="entry name" value="TPR_MalT"/>
    <property type="match status" value="1"/>
</dbReference>
<evidence type="ECO:0000313" key="5">
    <source>
        <dbReference type="EMBL" id="MBC5714305.1"/>
    </source>
</evidence>
<organism evidence="5 6">
    <name type="scientific">Roseburia zhanii</name>
    <dbReference type="NCBI Taxonomy" id="2763064"/>
    <lineage>
        <taxon>Bacteria</taxon>
        <taxon>Bacillati</taxon>
        <taxon>Bacillota</taxon>
        <taxon>Clostridia</taxon>
        <taxon>Lachnospirales</taxon>
        <taxon>Lachnospiraceae</taxon>
        <taxon>Roseburia</taxon>
    </lineage>
</organism>
<dbReference type="AlphaFoldDB" id="A0A923LNS4"/>
<dbReference type="SUPFAM" id="SSF48452">
    <property type="entry name" value="TPR-like"/>
    <property type="match status" value="1"/>
</dbReference>
<sequence length="810" mass="93516">MVEKKIQKPVTDEFYVRPQGAWKMMKAAQSLHQMVYIYGVSGSGKTSFVADFLARKRYLYLSLAEAGMEKVTVLSEDQEELPQIIVLDDLHSLESTEDRSICGRLIEQLAKRKDLWVILISRAQIPKWLKTVYVQCTMLTIGEEELYLSESEQELYFNKWEICLTNAAAERLRRLGYGHPLYLRIAAMRLKAIPKLDKESDRAEEELRAIEVSREDFWDYLEIHVYDQWNLEQQEFLEMLSIVEVFDLQMAQQITKKEEAGSLIQKAQEIGNFILEWRENEKSMYKLRQPMRYSMQRRLLAKYSKEYVKELYYNAGSSYELQGNIKEALKMYEACDSEEGISRILIDNMRKNPAAGEYFELKHYYLALSERRIRESVELMAGMSMLQSMLLNEEESERWYQELKLFASEKSGGVKRAAEARLLYLDIALPHRGIISMTDLLKHAGLLIAERKMILPEFSVTSNMPSMMNGGKDFCEWSRRDRELAKKIGTIVSLVLGKYGKGLVNLALAESSFEKGADDYEVASLASSGRMQAESGGKSEQVFVAVGILAQLSVLNNRMDDAVAMISSFRQVAERDAPKLLPNINALSARLDLYAGRIREVSLWLKEAPDEDMEFNGMERYRYMTKVRVYLATGRKEKAILLLDKMRYYAEKAHRTYIRIEVDLLIAIALYRLKREGWQERLQQAVTMAEDYHFVRILTREGAALWELLKADTVTWNKEEFKKRVLSECRQEAEFYPAYLKEKQEGNVLLSDKALTILRLQSEGLSVEKIAAQIGLSKAGVKYYNQESYKKLGVNNKAAAVMEARNRGLL</sequence>
<feature type="domain" description="HTH luxR-type" evidence="4">
    <location>
        <begin position="743"/>
        <end position="808"/>
    </location>
</feature>
<dbReference type="InterPro" id="IPR041617">
    <property type="entry name" value="TPR_MalT"/>
</dbReference>
<evidence type="ECO:0000256" key="1">
    <source>
        <dbReference type="ARBA" id="ARBA00023015"/>
    </source>
</evidence>
<gene>
    <name evidence="5" type="ORF">H8S17_08790</name>
</gene>
<dbReference type="Gene3D" id="3.40.50.300">
    <property type="entry name" value="P-loop containing nucleotide triphosphate hydrolases"/>
    <property type="match status" value="1"/>
</dbReference>